<dbReference type="Proteomes" id="UP000596035">
    <property type="component" value="Chromosome"/>
</dbReference>
<proteinExistence type="predicted"/>
<reference evidence="1" key="1">
    <citation type="journal article" date="2017" name="Genome Announc.">
        <title>High-Quality Whole-Genome Sequences of the Oligo-Mouse-Microbiota Bacterial Community.</title>
        <authorList>
            <person name="Garzetti D."/>
            <person name="Brugiroux S."/>
            <person name="Bunk B."/>
            <person name="Pukall R."/>
            <person name="McCoy K.D."/>
            <person name="Macpherson A.J."/>
            <person name="Stecher B."/>
        </authorList>
    </citation>
    <scope>NUCLEOTIDE SEQUENCE</scope>
    <source>
        <strain evidence="1">KB18</strain>
    </source>
</reference>
<evidence type="ECO:0000313" key="4">
    <source>
        <dbReference type="Proteomes" id="UP000596035"/>
    </source>
</evidence>
<dbReference type="Proteomes" id="UP000196710">
    <property type="component" value="Chromosome"/>
</dbReference>
<dbReference type="EMBL" id="CP021422">
    <property type="protein sequence ID" value="ASB39824.1"/>
    <property type="molecule type" value="Genomic_DNA"/>
</dbReference>
<evidence type="ECO:0000313" key="1">
    <source>
        <dbReference type="EMBL" id="ASB39824.1"/>
    </source>
</evidence>
<accession>A0A1Z2XN11</accession>
<evidence type="ECO:0000313" key="2">
    <source>
        <dbReference type="EMBL" id="QQR29116.1"/>
    </source>
</evidence>
<reference evidence="2 4" key="3">
    <citation type="submission" date="2020-11" db="EMBL/GenBank/DDBJ databases">
        <title>Closed and high quality bacterial genomes of the OMM12 community.</title>
        <authorList>
            <person name="Marbouty M."/>
            <person name="Lamy-Besnier Q."/>
            <person name="Debarbieux L."/>
            <person name="Koszul R."/>
        </authorList>
    </citation>
    <scope>NUCLEOTIDE SEQUENCE [LARGE SCALE GENOMIC DNA]</scope>
    <source>
        <strain evidence="2 4">KB18</strain>
    </source>
</reference>
<name>A0A1Z2XN11_9FIRM</name>
<dbReference type="RefSeq" id="WP_066535560.1">
    <property type="nucleotide sequence ID" value="NZ_CP021422.1"/>
</dbReference>
<reference evidence="3" key="2">
    <citation type="submission" date="2017-05" db="EMBL/GenBank/DDBJ databases">
        <title>Improved OligoMM genomes.</title>
        <authorList>
            <person name="Garzetti D."/>
        </authorList>
    </citation>
    <scope>NUCLEOTIDE SEQUENCE [LARGE SCALE GENOMIC DNA]</scope>
    <source>
        <strain evidence="3">KB18</strain>
    </source>
</reference>
<gene>
    <name evidence="1" type="ORF">ADH66_03670</name>
    <name evidence="2" type="ORF">I5Q82_13735</name>
</gene>
<evidence type="ECO:0000313" key="3">
    <source>
        <dbReference type="Proteomes" id="UP000196710"/>
    </source>
</evidence>
<organism evidence="2 4">
    <name type="scientific">Acutalibacter muris</name>
    <dbReference type="NCBI Taxonomy" id="1796620"/>
    <lineage>
        <taxon>Bacteria</taxon>
        <taxon>Bacillati</taxon>
        <taxon>Bacillota</taxon>
        <taxon>Clostridia</taxon>
        <taxon>Eubacteriales</taxon>
        <taxon>Acutalibacteraceae</taxon>
        <taxon>Acutalibacter</taxon>
    </lineage>
</organism>
<sequence>MAKAKEPVITVSTVFAGRQTDRQAFIDLIIQKKEIAKSQVALDITAPTRYNEITPNCGIHSRTEVINED</sequence>
<dbReference type="EMBL" id="CP065321">
    <property type="protein sequence ID" value="QQR29116.1"/>
    <property type="molecule type" value="Genomic_DNA"/>
</dbReference>
<protein>
    <submittedName>
        <fullName evidence="2">Uncharacterized protein</fullName>
    </submittedName>
</protein>
<dbReference type="AlphaFoldDB" id="A0A1Z2XN11"/>
<keyword evidence="3" id="KW-1185">Reference proteome</keyword>
<dbReference type="KEGG" id="amur:ADH66_03670"/>